<feature type="compositionally biased region" description="Basic and acidic residues" evidence="1">
    <location>
        <begin position="31"/>
        <end position="42"/>
    </location>
</feature>
<organism evidence="2 3">
    <name type="scientific">Clostridioides difficile</name>
    <name type="common">Peptoclostridium difficile</name>
    <dbReference type="NCBI Taxonomy" id="1496"/>
    <lineage>
        <taxon>Bacteria</taxon>
        <taxon>Bacillati</taxon>
        <taxon>Bacillota</taxon>
        <taxon>Clostridia</taxon>
        <taxon>Peptostreptococcales</taxon>
        <taxon>Peptostreptococcaceae</taxon>
        <taxon>Clostridioides</taxon>
    </lineage>
</organism>
<proteinExistence type="predicted"/>
<gene>
    <name evidence="2" type="ORF">SAMEA1402399_04228</name>
</gene>
<name>A0AB74QJZ6_CLODI</name>
<sequence length="56" mass="6374">MAAKSTGIVSDETIVSNHPWVEDVNDELERLKKQEDTQKEYDDLIPNNQDGVIDET</sequence>
<dbReference type="Pfam" id="PF05133">
    <property type="entry name" value="SPP1_portal"/>
    <property type="match status" value="1"/>
</dbReference>
<dbReference type="InterPro" id="IPR021145">
    <property type="entry name" value="Portal_protein_SPP1_Gp6-like"/>
</dbReference>
<dbReference type="EMBL" id="CAADAN010000043">
    <property type="protein sequence ID" value="VFD36813.1"/>
    <property type="molecule type" value="Genomic_DNA"/>
</dbReference>
<evidence type="ECO:0000313" key="2">
    <source>
        <dbReference type="EMBL" id="VFD36813.1"/>
    </source>
</evidence>
<feature type="region of interest" description="Disordered" evidence="1">
    <location>
        <begin position="31"/>
        <end position="56"/>
    </location>
</feature>
<protein>
    <submittedName>
        <fullName evidence="2">Phage portal protein</fullName>
    </submittedName>
</protein>
<reference evidence="2 3" key="1">
    <citation type="submission" date="2019-02" db="EMBL/GenBank/DDBJ databases">
        <authorList>
            <consortium name="Pathogen Informatics"/>
        </authorList>
    </citation>
    <scope>NUCLEOTIDE SEQUENCE [LARGE SCALE GENOMIC DNA]</scope>
    <source>
        <strain evidence="3">clo34</strain>
    </source>
</reference>
<evidence type="ECO:0000313" key="3">
    <source>
        <dbReference type="Proteomes" id="UP000411588"/>
    </source>
</evidence>
<dbReference type="Proteomes" id="UP000411588">
    <property type="component" value="Unassembled WGS sequence"/>
</dbReference>
<comment type="caution">
    <text evidence="2">The sequence shown here is derived from an EMBL/GenBank/DDBJ whole genome shotgun (WGS) entry which is preliminary data.</text>
</comment>
<evidence type="ECO:0000256" key="1">
    <source>
        <dbReference type="SAM" id="MobiDB-lite"/>
    </source>
</evidence>
<accession>A0AB74QJZ6</accession>
<dbReference type="AlphaFoldDB" id="A0AB74QJZ6"/>